<feature type="compositionally biased region" description="Polar residues" evidence="1">
    <location>
        <begin position="93"/>
        <end position="104"/>
    </location>
</feature>
<proteinExistence type="predicted"/>
<feature type="transmembrane region" description="Helical" evidence="2">
    <location>
        <begin position="37"/>
        <end position="60"/>
    </location>
</feature>
<protein>
    <submittedName>
        <fullName evidence="3">GL17953</fullName>
    </submittedName>
</protein>
<name>B4H1V4_DROPE</name>
<sequence>MFPFSLRSGDHLKVDLEQKEQAVMPTWPQLNETFVGILGWSWLIYVVSALMVLICGYFAYCERRRQMESTRRLRGLQRALARPPLKRRPNAGLSGSSDISGTSY</sequence>
<dbReference type="Proteomes" id="UP000008744">
    <property type="component" value="Unassembled WGS sequence"/>
</dbReference>
<evidence type="ECO:0000313" key="3">
    <source>
        <dbReference type="EMBL" id="EDW30306.1"/>
    </source>
</evidence>
<organism evidence="4">
    <name type="scientific">Drosophila persimilis</name>
    <name type="common">Fruit fly</name>
    <dbReference type="NCBI Taxonomy" id="7234"/>
    <lineage>
        <taxon>Eukaryota</taxon>
        <taxon>Metazoa</taxon>
        <taxon>Ecdysozoa</taxon>
        <taxon>Arthropoda</taxon>
        <taxon>Hexapoda</taxon>
        <taxon>Insecta</taxon>
        <taxon>Pterygota</taxon>
        <taxon>Neoptera</taxon>
        <taxon>Endopterygota</taxon>
        <taxon>Diptera</taxon>
        <taxon>Brachycera</taxon>
        <taxon>Muscomorpha</taxon>
        <taxon>Ephydroidea</taxon>
        <taxon>Drosophilidae</taxon>
        <taxon>Drosophila</taxon>
        <taxon>Sophophora</taxon>
    </lineage>
</organism>
<keyword evidence="4" id="KW-1185">Reference proteome</keyword>
<keyword evidence="2" id="KW-0472">Membrane</keyword>
<reference evidence="3 4" key="1">
    <citation type="journal article" date="2007" name="Nature">
        <title>Evolution of genes and genomes on the Drosophila phylogeny.</title>
        <authorList>
            <consortium name="Drosophila 12 Genomes Consortium"/>
            <person name="Clark A.G."/>
            <person name="Eisen M.B."/>
            <person name="Smith D.R."/>
            <person name="Bergman C.M."/>
            <person name="Oliver B."/>
            <person name="Markow T.A."/>
            <person name="Kaufman T.C."/>
            <person name="Kellis M."/>
            <person name="Gelbart W."/>
            <person name="Iyer V.N."/>
            <person name="Pollard D.A."/>
            <person name="Sackton T.B."/>
            <person name="Larracuente A.M."/>
            <person name="Singh N.D."/>
            <person name="Abad J.P."/>
            <person name="Abt D.N."/>
            <person name="Adryan B."/>
            <person name="Aguade M."/>
            <person name="Akashi H."/>
            <person name="Anderson W.W."/>
            <person name="Aquadro C.F."/>
            <person name="Ardell D.H."/>
            <person name="Arguello R."/>
            <person name="Artieri C.G."/>
            <person name="Barbash D.A."/>
            <person name="Barker D."/>
            <person name="Barsanti P."/>
            <person name="Batterham P."/>
            <person name="Batzoglou S."/>
            <person name="Begun D."/>
            <person name="Bhutkar A."/>
            <person name="Blanco E."/>
            <person name="Bosak S.A."/>
            <person name="Bradley R.K."/>
            <person name="Brand A.D."/>
            <person name="Brent M.R."/>
            <person name="Brooks A.N."/>
            <person name="Brown R.H."/>
            <person name="Butlin R.K."/>
            <person name="Caggese C."/>
            <person name="Calvi B.R."/>
            <person name="Bernardo de Carvalho A."/>
            <person name="Caspi A."/>
            <person name="Castrezana S."/>
            <person name="Celniker S.E."/>
            <person name="Chang J.L."/>
            <person name="Chapple C."/>
            <person name="Chatterji S."/>
            <person name="Chinwalla A."/>
            <person name="Civetta A."/>
            <person name="Clifton S.W."/>
            <person name="Comeron J.M."/>
            <person name="Costello J.C."/>
            <person name="Coyne J.A."/>
            <person name="Daub J."/>
            <person name="David R.G."/>
            <person name="Delcher A.L."/>
            <person name="Delehaunty K."/>
            <person name="Do C.B."/>
            <person name="Ebling H."/>
            <person name="Edwards K."/>
            <person name="Eickbush T."/>
            <person name="Evans J.D."/>
            <person name="Filipski A."/>
            <person name="Findeiss S."/>
            <person name="Freyhult E."/>
            <person name="Fulton L."/>
            <person name="Fulton R."/>
            <person name="Garcia A.C."/>
            <person name="Gardiner A."/>
            <person name="Garfield D.A."/>
            <person name="Garvin B.E."/>
            <person name="Gibson G."/>
            <person name="Gilbert D."/>
            <person name="Gnerre S."/>
            <person name="Godfrey J."/>
            <person name="Good R."/>
            <person name="Gotea V."/>
            <person name="Gravely B."/>
            <person name="Greenberg A.J."/>
            <person name="Griffiths-Jones S."/>
            <person name="Gross S."/>
            <person name="Guigo R."/>
            <person name="Gustafson E.A."/>
            <person name="Haerty W."/>
            <person name="Hahn M.W."/>
            <person name="Halligan D.L."/>
            <person name="Halpern A.L."/>
            <person name="Halter G.M."/>
            <person name="Han M.V."/>
            <person name="Heger A."/>
            <person name="Hillier L."/>
            <person name="Hinrichs A.S."/>
            <person name="Holmes I."/>
            <person name="Hoskins R.A."/>
            <person name="Hubisz M.J."/>
            <person name="Hultmark D."/>
            <person name="Huntley M.A."/>
            <person name="Jaffe D.B."/>
            <person name="Jagadeeshan S."/>
            <person name="Jeck W.R."/>
            <person name="Johnson J."/>
            <person name="Jones C.D."/>
            <person name="Jordan W.C."/>
            <person name="Karpen G.H."/>
            <person name="Kataoka E."/>
            <person name="Keightley P.D."/>
            <person name="Kheradpour P."/>
            <person name="Kirkness E.F."/>
            <person name="Koerich L.B."/>
            <person name="Kristiansen K."/>
            <person name="Kudrna D."/>
            <person name="Kulathinal R.J."/>
            <person name="Kumar S."/>
            <person name="Kwok R."/>
            <person name="Lander E."/>
            <person name="Langley C.H."/>
            <person name="Lapoint R."/>
            <person name="Lazzaro B.P."/>
            <person name="Lee S.J."/>
            <person name="Levesque L."/>
            <person name="Li R."/>
            <person name="Lin C.F."/>
            <person name="Lin M.F."/>
            <person name="Lindblad-Toh K."/>
            <person name="Llopart A."/>
            <person name="Long M."/>
            <person name="Low L."/>
            <person name="Lozovsky E."/>
            <person name="Lu J."/>
            <person name="Luo M."/>
            <person name="Machado C.A."/>
            <person name="Makalowski W."/>
            <person name="Marzo M."/>
            <person name="Matsuda M."/>
            <person name="Matzkin L."/>
            <person name="McAllister B."/>
            <person name="McBride C.S."/>
            <person name="McKernan B."/>
            <person name="McKernan K."/>
            <person name="Mendez-Lago M."/>
            <person name="Minx P."/>
            <person name="Mollenhauer M.U."/>
            <person name="Montooth K."/>
            <person name="Mount S.M."/>
            <person name="Mu X."/>
            <person name="Myers E."/>
            <person name="Negre B."/>
            <person name="Newfeld S."/>
            <person name="Nielsen R."/>
            <person name="Noor M.A."/>
            <person name="O'Grady P."/>
            <person name="Pachter L."/>
            <person name="Papaceit M."/>
            <person name="Parisi M.J."/>
            <person name="Parisi M."/>
            <person name="Parts L."/>
            <person name="Pedersen J.S."/>
            <person name="Pesole G."/>
            <person name="Phillippy A.M."/>
            <person name="Ponting C.P."/>
            <person name="Pop M."/>
            <person name="Porcelli D."/>
            <person name="Powell J.R."/>
            <person name="Prohaska S."/>
            <person name="Pruitt K."/>
            <person name="Puig M."/>
            <person name="Quesneville H."/>
            <person name="Ram K.R."/>
            <person name="Rand D."/>
            <person name="Rasmussen M.D."/>
            <person name="Reed L.K."/>
            <person name="Reenan R."/>
            <person name="Reily A."/>
            <person name="Remington K.A."/>
            <person name="Rieger T.T."/>
            <person name="Ritchie M.G."/>
            <person name="Robin C."/>
            <person name="Rogers Y.H."/>
            <person name="Rohde C."/>
            <person name="Rozas J."/>
            <person name="Rubenfield M.J."/>
            <person name="Ruiz A."/>
            <person name="Russo S."/>
            <person name="Salzberg S.L."/>
            <person name="Sanchez-Gracia A."/>
            <person name="Saranga D.J."/>
            <person name="Sato H."/>
            <person name="Schaeffer S.W."/>
            <person name="Schatz M.C."/>
            <person name="Schlenke T."/>
            <person name="Schwartz R."/>
            <person name="Segarra C."/>
            <person name="Singh R.S."/>
            <person name="Sirot L."/>
            <person name="Sirota M."/>
            <person name="Sisneros N.B."/>
            <person name="Smith C.D."/>
            <person name="Smith T.F."/>
            <person name="Spieth J."/>
            <person name="Stage D.E."/>
            <person name="Stark A."/>
            <person name="Stephan W."/>
            <person name="Strausberg R.L."/>
            <person name="Strempel S."/>
            <person name="Sturgill D."/>
            <person name="Sutton G."/>
            <person name="Sutton G.G."/>
            <person name="Tao W."/>
            <person name="Teichmann S."/>
            <person name="Tobari Y.N."/>
            <person name="Tomimura Y."/>
            <person name="Tsolas J.M."/>
            <person name="Valente V.L."/>
            <person name="Venter E."/>
            <person name="Venter J.C."/>
            <person name="Vicario S."/>
            <person name="Vieira F.G."/>
            <person name="Vilella A.J."/>
            <person name="Villasante A."/>
            <person name="Walenz B."/>
            <person name="Wang J."/>
            <person name="Wasserman M."/>
            <person name="Watts T."/>
            <person name="Wilson D."/>
            <person name="Wilson R.K."/>
            <person name="Wing R.A."/>
            <person name="Wolfner M.F."/>
            <person name="Wong A."/>
            <person name="Wong G.K."/>
            <person name="Wu C.I."/>
            <person name="Wu G."/>
            <person name="Yamamoto D."/>
            <person name="Yang H.P."/>
            <person name="Yang S.P."/>
            <person name="Yorke J.A."/>
            <person name="Yoshida K."/>
            <person name="Zdobnov E."/>
            <person name="Zhang P."/>
            <person name="Zhang Y."/>
            <person name="Zimin A.V."/>
            <person name="Baldwin J."/>
            <person name="Abdouelleil A."/>
            <person name="Abdulkadir J."/>
            <person name="Abebe A."/>
            <person name="Abera B."/>
            <person name="Abreu J."/>
            <person name="Acer S.C."/>
            <person name="Aftuck L."/>
            <person name="Alexander A."/>
            <person name="An P."/>
            <person name="Anderson E."/>
            <person name="Anderson S."/>
            <person name="Arachi H."/>
            <person name="Azer M."/>
            <person name="Bachantsang P."/>
            <person name="Barry A."/>
            <person name="Bayul T."/>
            <person name="Berlin A."/>
            <person name="Bessette D."/>
            <person name="Bloom T."/>
            <person name="Blye J."/>
            <person name="Boguslavskiy L."/>
            <person name="Bonnet C."/>
            <person name="Boukhgalter B."/>
            <person name="Bourzgui I."/>
            <person name="Brown A."/>
            <person name="Cahill P."/>
            <person name="Channer S."/>
            <person name="Cheshatsang Y."/>
            <person name="Chuda L."/>
            <person name="Citroen M."/>
            <person name="Collymore A."/>
            <person name="Cooke P."/>
            <person name="Costello M."/>
            <person name="D'Aco K."/>
            <person name="Daza R."/>
            <person name="De Haan G."/>
            <person name="DeGray S."/>
            <person name="DeMaso C."/>
            <person name="Dhargay N."/>
            <person name="Dooley K."/>
            <person name="Dooley E."/>
            <person name="Doricent M."/>
            <person name="Dorje P."/>
            <person name="Dorjee K."/>
            <person name="Dupes A."/>
            <person name="Elong R."/>
            <person name="Falk J."/>
            <person name="Farina A."/>
            <person name="Faro S."/>
            <person name="Ferguson D."/>
            <person name="Fisher S."/>
            <person name="Foley C.D."/>
            <person name="Franke A."/>
            <person name="Friedrich D."/>
            <person name="Gadbois L."/>
            <person name="Gearin G."/>
            <person name="Gearin C.R."/>
            <person name="Giannoukos G."/>
            <person name="Goode T."/>
            <person name="Graham J."/>
            <person name="Grandbois E."/>
            <person name="Grewal S."/>
            <person name="Gyaltsen K."/>
            <person name="Hafez N."/>
            <person name="Hagos B."/>
            <person name="Hall J."/>
            <person name="Henson C."/>
            <person name="Hollinger A."/>
            <person name="Honan T."/>
            <person name="Huard M.D."/>
            <person name="Hughes L."/>
            <person name="Hurhula B."/>
            <person name="Husby M.E."/>
            <person name="Kamat A."/>
            <person name="Kanga B."/>
            <person name="Kashin S."/>
            <person name="Khazanovich D."/>
            <person name="Kisner P."/>
            <person name="Lance K."/>
            <person name="Lara M."/>
            <person name="Lee W."/>
            <person name="Lennon N."/>
            <person name="Letendre F."/>
            <person name="LeVine R."/>
            <person name="Lipovsky A."/>
            <person name="Liu X."/>
            <person name="Liu J."/>
            <person name="Liu S."/>
            <person name="Lokyitsang T."/>
            <person name="Lokyitsang Y."/>
            <person name="Lubonja R."/>
            <person name="Lui A."/>
            <person name="MacDonald P."/>
            <person name="Magnisalis V."/>
            <person name="Maru K."/>
            <person name="Matthews C."/>
            <person name="McCusker W."/>
            <person name="McDonough S."/>
            <person name="Mehta T."/>
            <person name="Meldrim J."/>
            <person name="Meneus L."/>
            <person name="Mihai O."/>
            <person name="Mihalev A."/>
            <person name="Mihova T."/>
            <person name="Mittelman R."/>
            <person name="Mlenga V."/>
            <person name="Montmayeur A."/>
            <person name="Mulrain L."/>
            <person name="Navidi A."/>
            <person name="Naylor J."/>
            <person name="Negash T."/>
            <person name="Nguyen T."/>
            <person name="Nguyen N."/>
            <person name="Nicol R."/>
            <person name="Norbu C."/>
            <person name="Norbu N."/>
            <person name="Novod N."/>
            <person name="O'Neill B."/>
            <person name="Osman S."/>
            <person name="Markiewicz E."/>
            <person name="Oyono O.L."/>
            <person name="Patti C."/>
            <person name="Phunkhang P."/>
            <person name="Pierre F."/>
            <person name="Priest M."/>
            <person name="Raghuraman S."/>
            <person name="Rege F."/>
            <person name="Reyes R."/>
            <person name="Rise C."/>
            <person name="Rogov P."/>
            <person name="Ross K."/>
            <person name="Ryan E."/>
            <person name="Settipalli S."/>
            <person name="Shea T."/>
            <person name="Sherpa N."/>
            <person name="Shi L."/>
            <person name="Shih D."/>
            <person name="Sparrow T."/>
            <person name="Spaulding J."/>
            <person name="Stalker J."/>
            <person name="Stange-Thomann N."/>
            <person name="Stavropoulos S."/>
            <person name="Stone C."/>
            <person name="Strader C."/>
            <person name="Tesfaye S."/>
            <person name="Thomson T."/>
            <person name="Thoulutsang Y."/>
            <person name="Thoulutsang D."/>
            <person name="Topham K."/>
            <person name="Topping I."/>
            <person name="Tsamla T."/>
            <person name="Vassiliev H."/>
            <person name="Vo A."/>
            <person name="Wangchuk T."/>
            <person name="Wangdi T."/>
            <person name="Weiand M."/>
            <person name="Wilkinson J."/>
            <person name="Wilson A."/>
            <person name="Yadav S."/>
            <person name="Young G."/>
            <person name="Yu Q."/>
            <person name="Zembek L."/>
            <person name="Zhong D."/>
            <person name="Zimmer A."/>
            <person name="Zwirko Z."/>
            <person name="Jaffe D.B."/>
            <person name="Alvarez P."/>
            <person name="Brockman W."/>
            <person name="Butler J."/>
            <person name="Chin C."/>
            <person name="Gnerre S."/>
            <person name="Grabherr M."/>
            <person name="Kleber M."/>
            <person name="Mauceli E."/>
            <person name="MacCallum I."/>
        </authorList>
    </citation>
    <scope>NUCLEOTIDE SEQUENCE [LARGE SCALE GENOMIC DNA]</scope>
    <source>
        <strain evidence="4">MSH-3 / Tucson 14011-0111.49</strain>
    </source>
</reference>
<keyword evidence="2" id="KW-0812">Transmembrane</keyword>
<dbReference type="AlphaFoldDB" id="B4H1V4"/>
<evidence type="ECO:0000256" key="2">
    <source>
        <dbReference type="SAM" id="Phobius"/>
    </source>
</evidence>
<dbReference type="OMA" id="YFAYCER"/>
<dbReference type="HOGENOM" id="CLU_165698_0_0_1"/>
<feature type="region of interest" description="Disordered" evidence="1">
    <location>
        <begin position="78"/>
        <end position="104"/>
    </location>
</feature>
<keyword evidence="2" id="KW-1133">Transmembrane helix</keyword>
<accession>B4H1V4</accession>
<evidence type="ECO:0000256" key="1">
    <source>
        <dbReference type="SAM" id="MobiDB-lite"/>
    </source>
</evidence>
<dbReference type="OrthoDB" id="8026703at2759"/>
<dbReference type="KEGG" id="dpe:6599728"/>
<gene>
    <name evidence="3" type="primary">Dper\GL17953</name>
    <name evidence="3" type="ORF">Dper_GL17953</name>
</gene>
<dbReference type="PhylomeDB" id="B4H1V4"/>
<dbReference type="EMBL" id="CH479203">
    <property type="protein sequence ID" value="EDW30306.1"/>
    <property type="molecule type" value="Genomic_DNA"/>
</dbReference>
<evidence type="ECO:0000313" key="4">
    <source>
        <dbReference type="Proteomes" id="UP000008744"/>
    </source>
</evidence>